<comment type="caution">
    <text evidence="2">The sequence shown here is derived from an EMBL/GenBank/DDBJ whole genome shotgun (WGS) entry which is preliminary data.</text>
</comment>
<feature type="transmembrane region" description="Helical" evidence="1">
    <location>
        <begin position="67"/>
        <end position="92"/>
    </location>
</feature>
<organism evidence="2 3">
    <name type="scientific">Streptomyces coeruleoprunus</name>
    <dbReference type="NCBI Taxonomy" id="285563"/>
    <lineage>
        <taxon>Bacteria</taxon>
        <taxon>Bacillati</taxon>
        <taxon>Actinomycetota</taxon>
        <taxon>Actinomycetes</taxon>
        <taxon>Kitasatosporales</taxon>
        <taxon>Streptomycetaceae</taxon>
        <taxon>Streptomyces</taxon>
    </lineage>
</organism>
<evidence type="ECO:0000313" key="3">
    <source>
        <dbReference type="Proteomes" id="UP001595829"/>
    </source>
</evidence>
<feature type="transmembrane region" description="Helical" evidence="1">
    <location>
        <begin position="16"/>
        <end position="37"/>
    </location>
</feature>
<dbReference type="EMBL" id="JBHSJD010000002">
    <property type="protein sequence ID" value="MFC5021708.1"/>
    <property type="molecule type" value="Genomic_DNA"/>
</dbReference>
<keyword evidence="1" id="KW-1133">Transmembrane helix</keyword>
<proteinExistence type="predicted"/>
<evidence type="ECO:0008006" key="4">
    <source>
        <dbReference type="Google" id="ProtNLM"/>
    </source>
</evidence>
<keyword evidence="1" id="KW-0812">Transmembrane</keyword>
<keyword evidence="3" id="KW-1185">Reference proteome</keyword>
<sequence>MSVILAELGKQVAGRWAALLLLPGACYVIAVVVAVLLGHGDALDPRPLAAWLDRVAAAPASGRFGTVLIAAMGFTAASAAAGVAASAAALLVEWTWGAAGDEPVLRRFARRRGRRWDRAQAEVDAALREFAEGGGAPRAAERLRAAIARRDAVCPVPARRPTWVGDRLYAVDERVHDSYHLDLSAAWPRLWLMLPDAARAELAEARTGCDSAARLTGWGLLYLPLAVLWWPAAPIAAGVLLAARHRSRQAVAVQADLVEAAVDLYGRDLAGQLGIDCPDRLTPETGAATTAVLRKDRTNPAL</sequence>
<feature type="transmembrane region" description="Helical" evidence="1">
    <location>
        <begin position="221"/>
        <end position="243"/>
    </location>
</feature>
<gene>
    <name evidence="2" type="ORF">ACFPM3_06025</name>
</gene>
<reference evidence="3" key="1">
    <citation type="journal article" date="2019" name="Int. J. Syst. Evol. Microbiol.">
        <title>The Global Catalogue of Microorganisms (GCM) 10K type strain sequencing project: providing services to taxonomists for standard genome sequencing and annotation.</title>
        <authorList>
            <consortium name="The Broad Institute Genomics Platform"/>
            <consortium name="The Broad Institute Genome Sequencing Center for Infectious Disease"/>
            <person name="Wu L."/>
            <person name="Ma J."/>
        </authorList>
    </citation>
    <scope>NUCLEOTIDE SEQUENCE [LARGE SCALE GENOMIC DNA]</scope>
    <source>
        <strain evidence="3">CGMCC 4.1648</strain>
    </source>
</reference>
<accession>A0ABV9XAD6</accession>
<protein>
    <recommendedName>
        <fullName evidence="4">Vegetative cell wall protein gp1</fullName>
    </recommendedName>
</protein>
<dbReference type="RefSeq" id="WP_345693654.1">
    <property type="nucleotide sequence ID" value="NZ_BAABIT010000001.1"/>
</dbReference>
<keyword evidence="1" id="KW-0472">Membrane</keyword>
<name>A0ABV9XAD6_9ACTN</name>
<evidence type="ECO:0000313" key="2">
    <source>
        <dbReference type="EMBL" id="MFC5021708.1"/>
    </source>
</evidence>
<dbReference type="Proteomes" id="UP001595829">
    <property type="component" value="Unassembled WGS sequence"/>
</dbReference>
<evidence type="ECO:0000256" key="1">
    <source>
        <dbReference type="SAM" id="Phobius"/>
    </source>
</evidence>